<dbReference type="GO" id="GO:0005829">
    <property type="term" value="C:cytosol"/>
    <property type="evidence" value="ECO:0007669"/>
    <property type="project" value="TreeGrafter"/>
</dbReference>
<dbReference type="PANTHER" id="PTHR30543:SF21">
    <property type="entry name" value="NAD(P)H-DEPENDENT FMN REDUCTASE LOT6"/>
    <property type="match status" value="1"/>
</dbReference>
<evidence type="ECO:0000313" key="3">
    <source>
        <dbReference type="Proteomes" id="UP000176326"/>
    </source>
</evidence>
<organism evidence="2 3">
    <name type="scientific">Candidatus Nealsonbacteria bacterium RIFOXYC1_FULL_40_7</name>
    <dbReference type="NCBI Taxonomy" id="1801678"/>
    <lineage>
        <taxon>Bacteria</taxon>
        <taxon>Candidatus Nealsoniibacteriota</taxon>
    </lineage>
</organism>
<dbReference type="Proteomes" id="UP000176326">
    <property type="component" value="Unassembled WGS sequence"/>
</dbReference>
<dbReference type="AlphaFoldDB" id="A0A1G2EMC9"/>
<dbReference type="Pfam" id="PF03358">
    <property type="entry name" value="FMN_red"/>
    <property type="match status" value="1"/>
</dbReference>
<evidence type="ECO:0000313" key="2">
    <source>
        <dbReference type="EMBL" id="OGZ26702.1"/>
    </source>
</evidence>
<name>A0A1G2EMC9_9BACT</name>
<dbReference type="InterPro" id="IPR050712">
    <property type="entry name" value="NAD(P)H-dep_reductase"/>
</dbReference>
<dbReference type="GO" id="GO:0010181">
    <property type="term" value="F:FMN binding"/>
    <property type="evidence" value="ECO:0007669"/>
    <property type="project" value="TreeGrafter"/>
</dbReference>
<evidence type="ECO:0000259" key="1">
    <source>
        <dbReference type="Pfam" id="PF03358"/>
    </source>
</evidence>
<dbReference type="SUPFAM" id="SSF52218">
    <property type="entry name" value="Flavoproteins"/>
    <property type="match status" value="1"/>
</dbReference>
<sequence length="186" mass="21567">MLKISVIIASTRKNRFSEKPAKWIYDAVRKRNDAEAEILDLRDWPLPFYSDEFPPIALAGRYKDSIVKEWSKKIASADAYIIVTPEYNHGYPAVLKNALDWLYFEWNNKPVGFVSWGSVEGARSVEQLRQVSIELQMFPIRNSLNIKDFSDNFDLIQKPADLFLNQLIWWGNALKVVRSQNPPSFV</sequence>
<dbReference type="EMBL" id="MHMN01000057">
    <property type="protein sequence ID" value="OGZ26702.1"/>
    <property type="molecule type" value="Genomic_DNA"/>
</dbReference>
<dbReference type="InterPro" id="IPR005025">
    <property type="entry name" value="FMN_Rdtase-like_dom"/>
</dbReference>
<accession>A0A1G2EMC9</accession>
<dbReference type="Gene3D" id="3.40.50.360">
    <property type="match status" value="1"/>
</dbReference>
<protein>
    <recommendedName>
        <fullName evidence="1">NADPH-dependent FMN reductase-like domain-containing protein</fullName>
    </recommendedName>
</protein>
<dbReference type="GO" id="GO:0016491">
    <property type="term" value="F:oxidoreductase activity"/>
    <property type="evidence" value="ECO:0007669"/>
    <property type="project" value="InterPro"/>
</dbReference>
<gene>
    <name evidence="2" type="ORF">A2427_04500</name>
</gene>
<feature type="domain" description="NADPH-dependent FMN reductase-like" evidence="1">
    <location>
        <begin position="3"/>
        <end position="147"/>
    </location>
</feature>
<reference evidence="2 3" key="1">
    <citation type="journal article" date="2016" name="Nat. Commun.">
        <title>Thousands of microbial genomes shed light on interconnected biogeochemical processes in an aquifer system.</title>
        <authorList>
            <person name="Anantharaman K."/>
            <person name="Brown C.T."/>
            <person name="Hug L.A."/>
            <person name="Sharon I."/>
            <person name="Castelle C.J."/>
            <person name="Probst A.J."/>
            <person name="Thomas B.C."/>
            <person name="Singh A."/>
            <person name="Wilkins M.J."/>
            <person name="Karaoz U."/>
            <person name="Brodie E.L."/>
            <person name="Williams K.H."/>
            <person name="Hubbard S.S."/>
            <person name="Banfield J.F."/>
        </authorList>
    </citation>
    <scope>NUCLEOTIDE SEQUENCE [LARGE SCALE GENOMIC DNA]</scope>
</reference>
<comment type="caution">
    <text evidence="2">The sequence shown here is derived from an EMBL/GenBank/DDBJ whole genome shotgun (WGS) entry which is preliminary data.</text>
</comment>
<dbReference type="PANTHER" id="PTHR30543">
    <property type="entry name" value="CHROMATE REDUCTASE"/>
    <property type="match status" value="1"/>
</dbReference>
<dbReference type="InterPro" id="IPR029039">
    <property type="entry name" value="Flavoprotein-like_sf"/>
</dbReference>
<proteinExistence type="predicted"/>